<reference evidence="3" key="2">
    <citation type="submission" date="2021-04" db="EMBL/GenBank/DDBJ databases">
        <authorList>
            <person name="Gilroy R."/>
        </authorList>
    </citation>
    <scope>NUCLEOTIDE SEQUENCE</scope>
    <source>
        <strain evidence="3">ChiHecec2B26-446</strain>
    </source>
</reference>
<evidence type="ECO:0000256" key="1">
    <source>
        <dbReference type="SAM" id="Coils"/>
    </source>
</evidence>
<protein>
    <submittedName>
        <fullName evidence="3">Uncharacterized protein</fullName>
    </submittedName>
</protein>
<evidence type="ECO:0000313" key="4">
    <source>
        <dbReference type="Proteomes" id="UP000886752"/>
    </source>
</evidence>
<sequence>MSDSERKIFPIESVLALVTSKKDSDLREIAGYIVGQSIPCDVMAHAAGPFAAAWLSRLYPKFADLVWDEEKEGWSSFVVRCSRVLGDKVSLPPMAGNMQQACQAMLKSYADKHAEVLALQKEVASLSAQVESLKPLEGKLTAAQKRADQLDEQLKAQKKDMGALRRQTMEFQGKMAVDQEELLEAIKSAIKDNLKNIAVAAAPAAAAAAGAGAAAGAAAATAAAAGGDEFGFGGGSGDEFGFGGGSDEFGFGGGFGGDASEPAAQAEPADEFGFGDSKKDEFGF</sequence>
<dbReference type="AlphaFoldDB" id="A0A9D1PYU0"/>
<evidence type="ECO:0000256" key="2">
    <source>
        <dbReference type="SAM" id="MobiDB-lite"/>
    </source>
</evidence>
<gene>
    <name evidence="3" type="ORF">H9894_07990</name>
</gene>
<feature type="region of interest" description="Disordered" evidence="2">
    <location>
        <begin position="241"/>
        <end position="284"/>
    </location>
</feature>
<name>A0A9D1PYU0_9BACT</name>
<feature type="coiled-coil region" evidence="1">
    <location>
        <begin position="133"/>
        <end position="167"/>
    </location>
</feature>
<comment type="caution">
    <text evidence="3">The sequence shown here is derived from an EMBL/GenBank/DDBJ whole genome shotgun (WGS) entry which is preliminary data.</text>
</comment>
<accession>A0A9D1PYU0</accession>
<dbReference type="Proteomes" id="UP000886752">
    <property type="component" value="Unassembled WGS sequence"/>
</dbReference>
<feature type="compositionally biased region" description="Gly residues" evidence="2">
    <location>
        <begin position="241"/>
        <end position="257"/>
    </location>
</feature>
<organism evidence="3 4">
    <name type="scientific">Candidatus Desulfovibrio intestinipullorum</name>
    <dbReference type="NCBI Taxonomy" id="2838536"/>
    <lineage>
        <taxon>Bacteria</taxon>
        <taxon>Pseudomonadati</taxon>
        <taxon>Thermodesulfobacteriota</taxon>
        <taxon>Desulfovibrionia</taxon>
        <taxon>Desulfovibrionales</taxon>
        <taxon>Desulfovibrionaceae</taxon>
        <taxon>Desulfovibrio</taxon>
    </lineage>
</organism>
<reference evidence="3" key="1">
    <citation type="journal article" date="2021" name="PeerJ">
        <title>Extensive microbial diversity within the chicken gut microbiome revealed by metagenomics and culture.</title>
        <authorList>
            <person name="Gilroy R."/>
            <person name="Ravi A."/>
            <person name="Getino M."/>
            <person name="Pursley I."/>
            <person name="Horton D.L."/>
            <person name="Alikhan N.F."/>
            <person name="Baker D."/>
            <person name="Gharbi K."/>
            <person name="Hall N."/>
            <person name="Watson M."/>
            <person name="Adriaenssens E.M."/>
            <person name="Foster-Nyarko E."/>
            <person name="Jarju S."/>
            <person name="Secka A."/>
            <person name="Antonio M."/>
            <person name="Oren A."/>
            <person name="Chaudhuri R.R."/>
            <person name="La Ragione R."/>
            <person name="Hildebrand F."/>
            <person name="Pallen M.J."/>
        </authorList>
    </citation>
    <scope>NUCLEOTIDE SEQUENCE</scope>
    <source>
        <strain evidence="3">ChiHecec2B26-446</strain>
    </source>
</reference>
<keyword evidence="1" id="KW-0175">Coiled coil</keyword>
<proteinExistence type="predicted"/>
<dbReference type="EMBL" id="DXHV01000073">
    <property type="protein sequence ID" value="HIW01112.1"/>
    <property type="molecule type" value="Genomic_DNA"/>
</dbReference>
<evidence type="ECO:0000313" key="3">
    <source>
        <dbReference type="EMBL" id="HIW01112.1"/>
    </source>
</evidence>